<protein>
    <recommendedName>
        <fullName evidence="1">STAS domain-containing protein</fullName>
    </recommendedName>
</protein>
<dbReference type="PROSITE" id="PS50801">
    <property type="entry name" value="STAS"/>
    <property type="match status" value="1"/>
</dbReference>
<dbReference type="PANTHER" id="PTHR35849">
    <property type="entry name" value="BLR2341 PROTEIN"/>
    <property type="match status" value="1"/>
</dbReference>
<reference evidence="3" key="3">
    <citation type="journal article" date="2017" name="Plant Physiol. Biochem.">
        <title>Differential oxidative and antioxidative response of duckweed Lemna minor toward plant growth promoting/inhibiting bacteria.</title>
        <authorList>
            <person name="Ishizawa H."/>
            <person name="Kuroda M."/>
            <person name="Morikawa M."/>
            <person name="Ike M."/>
        </authorList>
    </citation>
    <scope>NUCLEOTIDE SEQUENCE [LARGE SCALE GENOMIC DNA]</scope>
    <source>
        <strain evidence="3">H3</strain>
    </source>
</reference>
<dbReference type="InterPro" id="IPR002645">
    <property type="entry name" value="STAS_dom"/>
</dbReference>
<dbReference type="RefSeq" id="WP_089083983.1">
    <property type="nucleotide sequence ID" value="NZ_AP018823.1"/>
</dbReference>
<organism evidence="2 3">
    <name type="scientific">Aquitalea magnusonii</name>
    <dbReference type="NCBI Taxonomy" id="332411"/>
    <lineage>
        <taxon>Bacteria</taxon>
        <taxon>Pseudomonadati</taxon>
        <taxon>Pseudomonadota</taxon>
        <taxon>Betaproteobacteria</taxon>
        <taxon>Neisseriales</taxon>
        <taxon>Chromobacteriaceae</taxon>
        <taxon>Aquitalea</taxon>
    </lineage>
</organism>
<evidence type="ECO:0000259" key="1">
    <source>
        <dbReference type="PROSITE" id="PS50801"/>
    </source>
</evidence>
<dbReference type="Pfam" id="PF13466">
    <property type="entry name" value="STAS_2"/>
    <property type="match status" value="1"/>
</dbReference>
<dbReference type="Gene3D" id="3.30.750.24">
    <property type="entry name" value="STAS domain"/>
    <property type="match status" value="1"/>
</dbReference>
<dbReference type="KEGG" id="amah:DLM_0212"/>
<gene>
    <name evidence="2" type="ORF">DLM_0212</name>
</gene>
<dbReference type="PANTHER" id="PTHR35849:SF2">
    <property type="entry name" value="BLR2341 PROTEIN"/>
    <property type="match status" value="1"/>
</dbReference>
<dbReference type="OrthoDB" id="8591666at2"/>
<feature type="domain" description="STAS" evidence="1">
    <location>
        <begin position="1"/>
        <end position="96"/>
    </location>
</feature>
<dbReference type="EMBL" id="AP018823">
    <property type="protein sequence ID" value="BBF83894.1"/>
    <property type="molecule type" value="Genomic_DNA"/>
</dbReference>
<dbReference type="SUPFAM" id="SSF52091">
    <property type="entry name" value="SpoIIaa-like"/>
    <property type="match status" value="1"/>
</dbReference>
<dbReference type="CDD" id="cd07043">
    <property type="entry name" value="STAS_anti-anti-sigma_factors"/>
    <property type="match status" value="1"/>
</dbReference>
<accession>A0A3G9G8R8</accession>
<reference evidence="2 3" key="2">
    <citation type="journal article" date="2017" name="Genome Announc.">
        <title>Draft genome sequence of Aquitalea magnusonii strain H3, a plant growth-promoting bacterium of duckweed Lemna minor.</title>
        <authorList>
            <person name="Ishizawa H."/>
            <person name="Kuroda M."/>
            <person name="Ike M."/>
        </authorList>
    </citation>
    <scope>NUCLEOTIDE SEQUENCE [LARGE SCALE GENOMIC DNA]</scope>
    <source>
        <strain evidence="2 3">H3</strain>
    </source>
</reference>
<dbReference type="AlphaFoldDB" id="A0A3G9G8R8"/>
<dbReference type="InterPro" id="IPR052746">
    <property type="entry name" value="MlaB_ABC_Transporter"/>
</dbReference>
<name>A0A3G9G8R8_9NEIS</name>
<evidence type="ECO:0000313" key="3">
    <source>
        <dbReference type="Proteomes" id="UP000198290"/>
    </source>
</evidence>
<dbReference type="InterPro" id="IPR036513">
    <property type="entry name" value="STAS_dom_sf"/>
</dbReference>
<dbReference type="Proteomes" id="UP000198290">
    <property type="component" value="Chromosome"/>
</dbReference>
<proteinExistence type="predicted"/>
<keyword evidence="3" id="KW-1185">Reference proteome</keyword>
<evidence type="ECO:0000313" key="2">
    <source>
        <dbReference type="EMBL" id="BBF83894.1"/>
    </source>
</evidence>
<reference evidence="3" key="1">
    <citation type="journal article" date="2017" name="Biotechnol. Biofuels">
        <title>Evaluation of environmental bacterial communities as a factor affecting the growth of duckweed Lemna minor.</title>
        <authorList>
            <person name="Ishizawa H."/>
            <person name="Kuroda M."/>
            <person name="Morikawa M."/>
            <person name="Ike M."/>
        </authorList>
    </citation>
    <scope>NUCLEOTIDE SEQUENCE [LARGE SCALE GENOMIC DNA]</scope>
    <source>
        <strain evidence="3">H3</strain>
    </source>
</reference>
<sequence length="96" mass="10627">MSHLLSLSGEQTIYQAVALHQQLADALQQHPELALELSQVSEIDCAGVQVLLWLQAAMQQQGHPLRLYQPSQTVSSFLQLMGFDQLQACVEHGDES</sequence>
<dbReference type="InterPro" id="IPR058548">
    <property type="entry name" value="MlaB-like_STAS"/>
</dbReference>